<dbReference type="EnsemblPlants" id="AET5Gv20474400.3">
    <property type="protein sequence ID" value="AET5Gv20474400.3"/>
    <property type="gene ID" value="AET5Gv20474400"/>
</dbReference>
<dbReference type="Gene3D" id="3.60.15.10">
    <property type="entry name" value="Ribonuclease Z/Hydroxyacylglutathione hydrolase-like"/>
    <property type="match status" value="1"/>
</dbReference>
<evidence type="ECO:0000313" key="3">
    <source>
        <dbReference type="Proteomes" id="UP000015105"/>
    </source>
</evidence>
<keyword evidence="3" id="KW-1185">Reference proteome</keyword>
<dbReference type="PANTHER" id="PTHR42663:SF3">
    <property type="entry name" value="OS09G0363800 PROTEIN"/>
    <property type="match status" value="1"/>
</dbReference>
<sequence>LFLTVRQGTSGPLASVAPSRNAVRQATSGQRPRRPRRYRLAGRRRKADRRIRAFPMSGATAAGAIAALLRAHRLPMLHSPFACSLAAARSLGAHLPPRAPAAAAPLSSRLSLARLRSGASPRFFSSSCGAPGSAVSSSAAEHEEPRKSELIFLGTGTSEGVPRVSCLTDPSKTCPVCIKAVEPGNRNRRRNTSILLRHVTPSRTSNILIDAGKFFYHSALEWFPAFGY</sequence>
<reference evidence="3" key="1">
    <citation type="journal article" date="2014" name="Science">
        <title>Ancient hybridizations among the ancestral genomes of bread wheat.</title>
        <authorList>
            <consortium name="International Wheat Genome Sequencing Consortium,"/>
            <person name="Marcussen T."/>
            <person name="Sandve S.R."/>
            <person name="Heier L."/>
            <person name="Spannagl M."/>
            <person name="Pfeifer M."/>
            <person name="Jakobsen K.S."/>
            <person name="Wulff B.B."/>
            <person name="Steuernagel B."/>
            <person name="Mayer K.F."/>
            <person name="Olsen O.A."/>
        </authorList>
    </citation>
    <scope>NUCLEOTIDE SEQUENCE [LARGE SCALE GENOMIC DNA]</scope>
    <source>
        <strain evidence="3">cv. AL8/78</strain>
    </source>
</reference>
<dbReference type="Proteomes" id="UP000015105">
    <property type="component" value="Chromosome 5D"/>
</dbReference>
<accession>A0A453KPN9</accession>
<dbReference type="AlphaFoldDB" id="A0A453KPN9"/>
<evidence type="ECO:0000256" key="1">
    <source>
        <dbReference type="SAM" id="MobiDB-lite"/>
    </source>
</evidence>
<evidence type="ECO:0008006" key="4">
    <source>
        <dbReference type="Google" id="ProtNLM"/>
    </source>
</evidence>
<dbReference type="Gramene" id="AET5Gv20474400.3">
    <property type="protein sequence ID" value="AET5Gv20474400.3"/>
    <property type="gene ID" value="AET5Gv20474400"/>
</dbReference>
<organism evidence="2 3">
    <name type="scientific">Aegilops tauschii subsp. strangulata</name>
    <name type="common">Goatgrass</name>
    <dbReference type="NCBI Taxonomy" id="200361"/>
    <lineage>
        <taxon>Eukaryota</taxon>
        <taxon>Viridiplantae</taxon>
        <taxon>Streptophyta</taxon>
        <taxon>Embryophyta</taxon>
        <taxon>Tracheophyta</taxon>
        <taxon>Spermatophyta</taxon>
        <taxon>Magnoliopsida</taxon>
        <taxon>Liliopsida</taxon>
        <taxon>Poales</taxon>
        <taxon>Poaceae</taxon>
        <taxon>BOP clade</taxon>
        <taxon>Pooideae</taxon>
        <taxon>Triticodae</taxon>
        <taxon>Triticeae</taxon>
        <taxon>Triticinae</taxon>
        <taxon>Aegilops</taxon>
    </lineage>
</organism>
<name>A0A453KPN9_AEGTS</name>
<reference evidence="2" key="5">
    <citation type="journal article" date="2021" name="G3 (Bethesda)">
        <title>Aegilops tauschii genome assembly Aet v5.0 features greater sequence contiguity and improved annotation.</title>
        <authorList>
            <person name="Wang L."/>
            <person name="Zhu T."/>
            <person name="Rodriguez J.C."/>
            <person name="Deal K.R."/>
            <person name="Dubcovsky J."/>
            <person name="McGuire P.E."/>
            <person name="Lux T."/>
            <person name="Spannagl M."/>
            <person name="Mayer K.F.X."/>
            <person name="Baldrich P."/>
            <person name="Meyers B.C."/>
            <person name="Huo N."/>
            <person name="Gu Y.Q."/>
            <person name="Zhou H."/>
            <person name="Devos K.M."/>
            <person name="Bennetzen J.L."/>
            <person name="Unver T."/>
            <person name="Budak H."/>
            <person name="Gulick P.J."/>
            <person name="Galiba G."/>
            <person name="Kalapos B."/>
            <person name="Nelson D.R."/>
            <person name="Li P."/>
            <person name="You F.M."/>
            <person name="Luo M.C."/>
            <person name="Dvorak J."/>
        </authorList>
    </citation>
    <scope>NUCLEOTIDE SEQUENCE [LARGE SCALE GENOMIC DNA]</scope>
    <source>
        <strain evidence="2">cv. AL8/78</strain>
    </source>
</reference>
<feature type="region of interest" description="Disordered" evidence="1">
    <location>
        <begin position="6"/>
        <end position="45"/>
    </location>
</feature>
<dbReference type="InterPro" id="IPR036866">
    <property type="entry name" value="RibonucZ/Hydroxyglut_hydro"/>
</dbReference>
<reference evidence="2" key="4">
    <citation type="submission" date="2019-03" db="UniProtKB">
        <authorList>
            <consortium name="EnsemblPlants"/>
        </authorList>
    </citation>
    <scope>IDENTIFICATION</scope>
</reference>
<reference evidence="3" key="2">
    <citation type="journal article" date="2017" name="Nat. Plants">
        <title>The Aegilops tauschii genome reveals multiple impacts of transposons.</title>
        <authorList>
            <person name="Zhao G."/>
            <person name="Zou C."/>
            <person name="Li K."/>
            <person name="Wang K."/>
            <person name="Li T."/>
            <person name="Gao L."/>
            <person name="Zhang X."/>
            <person name="Wang H."/>
            <person name="Yang Z."/>
            <person name="Liu X."/>
            <person name="Jiang W."/>
            <person name="Mao L."/>
            <person name="Kong X."/>
            <person name="Jiao Y."/>
            <person name="Jia J."/>
        </authorList>
    </citation>
    <scope>NUCLEOTIDE SEQUENCE [LARGE SCALE GENOMIC DNA]</scope>
    <source>
        <strain evidence="3">cv. AL8/78</strain>
    </source>
</reference>
<protein>
    <recommendedName>
        <fullName evidence="4">Metallo-beta-lactamase domain-containing protein</fullName>
    </recommendedName>
</protein>
<dbReference type="PANTHER" id="PTHR42663">
    <property type="entry name" value="HYDROLASE C777.06C-RELATED-RELATED"/>
    <property type="match status" value="1"/>
</dbReference>
<feature type="compositionally biased region" description="Basic residues" evidence="1">
    <location>
        <begin position="31"/>
        <end position="45"/>
    </location>
</feature>
<reference evidence="2" key="3">
    <citation type="journal article" date="2017" name="Nature">
        <title>Genome sequence of the progenitor of the wheat D genome Aegilops tauschii.</title>
        <authorList>
            <person name="Luo M.C."/>
            <person name="Gu Y.Q."/>
            <person name="Puiu D."/>
            <person name="Wang H."/>
            <person name="Twardziok S.O."/>
            <person name="Deal K.R."/>
            <person name="Huo N."/>
            <person name="Zhu T."/>
            <person name="Wang L."/>
            <person name="Wang Y."/>
            <person name="McGuire P.E."/>
            <person name="Liu S."/>
            <person name="Long H."/>
            <person name="Ramasamy R.K."/>
            <person name="Rodriguez J.C."/>
            <person name="Van S.L."/>
            <person name="Yuan L."/>
            <person name="Wang Z."/>
            <person name="Xia Z."/>
            <person name="Xiao L."/>
            <person name="Anderson O.D."/>
            <person name="Ouyang S."/>
            <person name="Liang Y."/>
            <person name="Zimin A.V."/>
            <person name="Pertea G."/>
            <person name="Qi P."/>
            <person name="Bennetzen J.L."/>
            <person name="Dai X."/>
            <person name="Dawson M.W."/>
            <person name="Muller H.G."/>
            <person name="Kugler K."/>
            <person name="Rivarola-Duarte L."/>
            <person name="Spannagl M."/>
            <person name="Mayer K.F.X."/>
            <person name="Lu F.H."/>
            <person name="Bevan M.W."/>
            <person name="Leroy P."/>
            <person name="Li P."/>
            <person name="You F.M."/>
            <person name="Sun Q."/>
            <person name="Liu Z."/>
            <person name="Lyons E."/>
            <person name="Wicker T."/>
            <person name="Salzberg S.L."/>
            <person name="Devos K.M."/>
            <person name="Dvorak J."/>
        </authorList>
    </citation>
    <scope>NUCLEOTIDE SEQUENCE [LARGE SCALE GENOMIC DNA]</scope>
    <source>
        <strain evidence="2">cv. AL8/78</strain>
    </source>
</reference>
<evidence type="ECO:0000313" key="2">
    <source>
        <dbReference type="EnsemblPlants" id="AET5Gv20474400.3"/>
    </source>
</evidence>
<proteinExistence type="predicted"/>